<feature type="region of interest" description="Disordered" evidence="1">
    <location>
        <begin position="298"/>
        <end position="321"/>
    </location>
</feature>
<feature type="compositionally biased region" description="Low complexity" evidence="1">
    <location>
        <begin position="224"/>
        <end position="247"/>
    </location>
</feature>
<feature type="compositionally biased region" description="Polar residues" evidence="1">
    <location>
        <begin position="206"/>
        <end position="223"/>
    </location>
</feature>
<keyword evidence="3" id="KW-1185">Reference proteome</keyword>
<sequence length="341" mass="36234">MSVLVCTCRSPYVMVHHTSTIIQSIFSSIDTRVSSTTTANTPPSSPFPHHQRHAYTIKTFPDTRTTTASPSHSPFPGPSWSFVPPPMRATHEYAGVKRASAPTLNGAAKKKKTEDIDVVVPTKAKADATTAVSSSRNGRDTNDAYAILPPIPNTSPPTPTNINTSISTPSTSASAKHTSLSSSRPPPASPSAPPSRRQSLSKCHAQLSQSYQSPANSRRTSILSTASNSSASNTAKTSGDLSPSSTRRSSKRSSRPSTSASTSVKKLGVNPTTPTTPTPVPHTSPRGTIHIRDFAYPTPDPASHNVRARHPQTHPQNPQEVRAPLPSVLAPEIASHVNFVR</sequence>
<organism evidence="2 3">
    <name type="scientific">Sphaerobolus stellatus (strain SS14)</name>
    <dbReference type="NCBI Taxonomy" id="990650"/>
    <lineage>
        <taxon>Eukaryota</taxon>
        <taxon>Fungi</taxon>
        <taxon>Dikarya</taxon>
        <taxon>Basidiomycota</taxon>
        <taxon>Agaricomycotina</taxon>
        <taxon>Agaricomycetes</taxon>
        <taxon>Phallomycetidae</taxon>
        <taxon>Geastrales</taxon>
        <taxon>Sphaerobolaceae</taxon>
        <taxon>Sphaerobolus</taxon>
    </lineage>
</organism>
<gene>
    <name evidence="2" type="ORF">M422DRAFT_268246</name>
</gene>
<proteinExistence type="predicted"/>
<evidence type="ECO:0000313" key="2">
    <source>
        <dbReference type="EMBL" id="KIJ30276.1"/>
    </source>
</evidence>
<dbReference type="AlphaFoldDB" id="A0A0C9UY15"/>
<feature type="compositionally biased region" description="Pro residues" evidence="1">
    <location>
        <begin position="184"/>
        <end position="193"/>
    </location>
</feature>
<feature type="compositionally biased region" description="Pro residues" evidence="1">
    <location>
        <begin position="149"/>
        <end position="159"/>
    </location>
</feature>
<feature type="compositionally biased region" description="Low complexity" evidence="1">
    <location>
        <begin position="160"/>
        <end position="183"/>
    </location>
</feature>
<accession>A0A0C9UY15</accession>
<dbReference type="EMBL" id="KN837265">
    <property type="protein sequence ID" value="KIJ30276.1"/>
    <property type="molecule type" value="Genomic_DNA"/>
</dbReference>
<name>A0A0C9UY15_SPHS4</name>
<evidence type="ECO:0000256" key="1">
    <source>
        <dbReference type="SAM" id="MobiDB-lite"/>
    </source>
</evidence>
<reference evidence="2 3" key="1">
    <citation type="submission" date="2014-06" db="EMBL/GenBank/DDBJ databases">
        <title>Evolutionary Origins and Diversification of the Mycorrhizal Mutualists.</title>
        <authorList>
            <consortium name="DOE Joint Genome Institute"/>
            <consortium name="Mycorrhizal Genomics Consortium"/>
            <person name="Kohler A."/>
            <person name="Kuo A."/>
            <person name="Nagy L.G."/>
            <person name="Floudas D."/>
            <person name="Copeland A."/>
            <person name="Barry K.W."/>
            <person name="Cichocki N."/>
            <person name="Veneault-Fourrey C."/>
            <person name="LaButti K."/>
            <person name="Lindquist E.A."/>
            <person name="Lipzen A."/>
            <person name="Lundell T."/>
            <person name="Morin E."/>
            <person name="Murat C."/>
            <person name="Riley R."/>
            <person name="Ohm R."/>
            <person name="Sun H."/>
            <person name="Tunlid A."/>
            <person name="Henrissat B."/>
            <person name="Grigoriev I.V."/>
            <person name="Hibbett D.S."/>
            <person name="Martin F."/>
        </authorList>
    </citation>
    <scope>NUCLEOTIDE SEQUENCE [LARGE SCALE GENOMIC DNA]</scope>
    <source>
        <strain evidence="2 3">SS14</strain>
    </source>
</reference>
<dbReference type="HOGENOM" id="CLU_814241_0_0_1"/>
<protein>
    <submittedName>
        <fullName evidence="2">Uncharacterized protein</fullName>
    </submittedName>
</protein>
<dbReference type="Proteomes" id="UP000054279">
    <property type="component" value="Unassembled WGS sequence"/>
</dbReference>
<evidence type="ECO:0000313" key="3">
    <source>
        <dbReference type="Proteomes" id="UP000054279"/>
    </source>
</evidence>
<feature type="region of interest" description="Disordered" evidence="1">
    <location>
        <begin position="124"/>
        <end position="286"/>
    </location>
</feature>